<evidence type="ECO:0000313" key="5">
    <source>
        <dbReference type="EMBL" id="QCL92896.1"/>
    </source>
</evidence>
<evidence type="ECO:0000313" key="6">
    <source>
        <dbReference type="Proteomes" id="UP000298649"/>
    </source>
</evidence>
<dbReference type="InterPro" id="IPR006433">
    <property type="entry name" value="Prohead_protease"/>
</dbReference>
<accession>A0A4D7YFH6</accession>
<sequence>MAVDSISGYAISWNRPALIGGLFNEQFGRGAFDEALREYPDVAALWAHDSSRPIASTTNGTLLLRSDRIGLWYSLTPDPSSPTGKQALADVRSQLVKSVSVGFNALEERWDDRPDVPMRTVTAARLHELSLVLWPAYGGDITSAAINSSAERARAKMRARGI</sequence>
<name>A0A4D7YFH6_AGRTU</name>
<organism evidence="5 6">
    <name type="scientific">Agrobacterium tumefaciens</name>
    <dbReference type="NCBI Taxonomy" id="358"/>
    <lineage>
        <taxon>Bacteria</taxon>
        <taxon>Pseudomonadati</taxon>
        <taxon>Pseudomonadota</taxon>
        <taxon>Alphaproteobacteria</taxon>
        <taxon>Hyphomicrobiales</taxon>
        <taxon>Rhizobiaceae</taxon>
        <taxon>Rhizobium/Agrobacterium group</taxon>
        <taxon>Agrobacterium</taxon>
        <taxon>Agrobacterium tumefaciens complex</taxon>
    </lineage>
</organism>
<dbReference type="InterPro" id="IPR054613">
    <property type="entry name" value="Peptidase_S78_dom"/>
</dbReference>
<protein>
    <submittedName>
        <fullName evidence="5">HK97 family phage prohead protease</fullName>
    </submittedName>
</protein>
<dbReference type="Pfam" id="PF04586">
    <property type="entry name" value="Peptidase_S78"/>
    <property type="match status" value="1"/>
</dbReference>
<keyword evidence="1" id="KW-1188">Viral release from host cell</keyword>
<dbReference type="EMBL" id="CP039922">
    <property type="protein sequence ID" value="QCL92896.1"/>
    <property type="molecule type" value="Genomic_DNA"/>
</dbReference>
<feature type="domain" description="Prohead serine protease" evidence="4">
    <location>
        <begin position="5"/>
        <end position="140"/>
    </location>
</feature>
<evidence type="ECO:0000256" key="2">
    <source>
        <dbReference type="ARBA" id="ARBA00022670"/>
    </source>
</evidence>
<dbReference type="AlphaFoldDB" id="A0A4D7YFH6"/>
<evidence type="ECO:0000259" key="4">
    <source>
        <dbReference type="Pfam" id="PF04586"/>
    </source>
</evidence>
<dbReference type="RefSeq" id="WP_137002870.1">
    <property type="nucleotide sequence ID" value="NZ_CP039922.1"/>
</dbReference>
<dbReference type="GO" id="GO:0008233">
    <property type="term" value="F:peptidase activity"/>
    <property type="evidence" value="ECO:0007669"/>
    <property type="project" value="UniProtKB-KW"/>
</dbReference>
<proteinExistence type="predicted"/>
<keyword evidence="2 5" id="KW-0645">Protease</keyword>
<evidence type="ECO:0000256" key="3">
    <source>
        <dbReference type="ARBA" id="ARBA00022801"/>
    </source>
</evidence>
<dbReference type="GO" id="GO:0006508">
    <property type="term" value="P:proteolysis"/>
    <property type="evidence" value="ECO:0007669"/>
    <property type="project" value="UniProtKB-KW"/>
</dbReference>
<dbReference type="NCBIfam" id="TIGR01543">
    <property type="entry name" value="proheadase_HK97"/>
    <property type="match status" value="1"/>
</dbReference>
<keyword evidence="3" id="KW-0378">Hydrolase</keyword>
<evidence type="ECO:0000256" key="1">
    <source>
        <dbReference type="ARBA" id="ARBA00022612"/>
    </source>
</evidence>
<gene>
    <name evidence="5" type="ORF">CFBP7129_00820</name>
</gene>
<reference evidence="5 6" key="1">
    <citation type="submission" date="2019-04" db="EMBL/GenBank/DDBJ databases">
        <title>Complete genome sequence of Agrobacterium tumefaciens CFBP7129.</title>
        <authorList>
            <person name="Haryono M."/>
            <person name="Lin Y.-C."/>
            <person name="Lai E.-M."/>
            <person name="Kuo C.-H."/>
        </authorList>
    </citation>
    <scope>NUCLEOTIDE SEQUENCE [LARGE SCALE GENOMIC DNA]</scope>
    <source>
        <strain evidence="5 6">CFBP7129</strain>
    </source>
</reference>
<dbReference type="Proteomes" id="UP000298649">
    <property type="component" value="Chromosome circular"/>
</dbReference>